<gene>
    <name evidence="1" type="ORF">S01H4_25286</name>
</gene>
<dbReference type="InterPro" id="IPR023214">
    <property type="entry name" value="HAD_sf"/>
</dbReference>
<evidence type="ECO:0008006" key="2">
    <source>
        <dbReference type="Google" id="ProtNLM"/>
    </source>
</evidence>
<evidence type="ECO:0000313" key="1">
    <source>
        <dbReference type="EMBL" id="GAG89847.1"/>
    </source>
</evidence>
<dbReference type="EMBL" id="BART01012010">
    <property type="protein sequence ID" value="GAG89847.1"/>
    <property type="molecule type" value="Genomic_DNA"/>
</dbReference>
<organism evidence="1">
    <name type="scientific">marine sediment metagenome</name>
    <dbReference type="NCBI Taxonomy" id="412755"/>
    <lineage>
        <taxon>unclassified sequences</taxon>
        <taxon>metagenomes</taxon>
        <taxon>ecological metagenomes</taxon>
    </lineage>
</organism>
<name>X1C998_9ZZZZ</name>
<accession>X1C998</accession>
<comment type="caution">
    <text evidence="1">The sequence shown here is derived from an EMBL/GenBank/DDBJ whole genome shotgun (WGS) entry which is preliminary data.</text>
</comment>
<dbReference type="Gene3D" id="3.40.50.1000">
    <property type="entry name" value="HAD superfamily/HAD-like"/>
    <property type="match status" value="1"/>
</dbReference>
<protein>
    <recommendedName>
        <fullName evidence="2">HAD family hydrolase</fullName>
    </recommendedName>
</protein>
<feature type="non-terminal residue" evidence="1">
    <location>
        <position position="1"/>
    </location>
</feature>
<sequence>LVALIQIKQFLKVSIDKNNVYLIGDLPTDIECALNAGVKSIALLSGHGTKTSLETANPTIILREIKDILELDPFKKLLLD</sequence>
<dbReference type="Pfam" id="PF13242">
    <property type="entry name" value="Hydrolase_like"/>
    <property type="match status" value="1"/>
</dbReference>
<dbReference type="AlphaFoldDB" id="X1C998"/>
<dbReference type="SUPFAM" id="SSF56784">
    <property type="entry name" value="HAD-like"/>
    <property type="match status" value="1"/>
</dbReference>
<dbReference type="InterPro" id="IPR036412">
    <property type="entry name" value="HAD-like_sf"/>
</dbReference>
<proteinExistence type="predicted"/>
<reference evidence="1" key="1">
    <citation type="journal article" date="2014" name="Front. Microbiol.">
        <title>High frequency of phylogenetically diverse reductive dehalogenase-homologous genes in deep subseafloor sedimentary metagenomes.</title>
        <authorList>
            <person name="Kawai M."/>
            <person name="Futagami T."/>
            <person name="Toyoda A."/>
            <person name="Takaki Y."/>
            <person name="Nishi S."/>
            <person name="Hori S."/>
            <person name="Arai W."/>
            <person name="Tsubouchi T."/>
            <person name="Morono Y."/>
            <person name="Uchiyama I."/>
            <person name="Ito T."/>
            <person name="Fujiyama A."/>
            <person name="Inagaki F."/>
            <person name="Takami H."/>
        </authorList>
    </citation>
    <scope>NUCLEOTIDE SEQUENCE</scope>
    <source>
        <strain evidence="1">Expedition CK06-06</strain>
    </source>
</reference>